<sequence>MILQKAMRQLSCQYLSSQKHNTLTISLFCRCIEFSSLPATKCQVGLKVTACFTCSVIEKCAFPLISAPDR</sequence>
<name>J3NDP2_ORYBR</name>
<dbReference type="EnsemblPlants" id="OB12G21000.1">
    <property type="protein sequence ID" value="OB12G21000.1"/>
    <property type="gene ID" value="OB12G21000"/>
</dbReference>
<reference evidence="1" key="2">
    <citation type="submission" date="2013-04" db="UniProtKB">
        <authorList>
            <consortium name="EnsemblPlants"/>
        </authorList>
    </citation>
    <scope>IDENTIFICATION</scope>
</reference>
<evidence type="ECO:0000313" key="2">
    <source>
        <dbReference type="Proteomes" id="UP000006038"/>
    </source>
</evidence>
<reference evidence="1" key="1">
    <citation type="journal article" date="2013" name="Nat. Commun.">
        <title>Whole-genome sequencing of Oryza brachyantha reveals mechanisms underlying Oryza genome evolution.</title>
        <authorList>
            <person name="Chen J."/>
            <person name="Huang Q."/>
            <person name="Gao D."/>
            <person name="Wang J."/>
            <person name="Lang Y."/>
            <person name="Liu T."/>
            <person name="Li B."/>
            <person name="Bai Z."/>
            <person name="Luis Goicoechea J."/>
            <person name="Liang C."/>
            <person name="Chen C."/>
            <person name="Zhang W."/>
            <person name="Sun S."/>
            <person name="Liao Y."/>
            <person name="Zhang X."/>
            <person name="Yang L."/>
            <person name="Song C."/>
            <person name="Wang M."/>
            <person name="Shi J."/>
            <person name="Liu G."/>
            <person name="Liu J."/>
            <person name="Zhou H."/>
            <person name="Zhou W."/>
            <person name="Yu Q."/>
            <person name="An N."/>
            <person name="Chen Y."/>
            <person name="Cai Q."/>
            <person name="Wang B."/>
            <person name="Liu B."/>
            <person name="Min J."/>
            <person name="Huang Y."/>
            <person name="Wu H."/>
            <person name="Li Z."/>
            <person name="Zhang Y."/>
            <person name="Yin Y."/>
            <person name="Song W."/>
            <person name="Jiang J."/>
            <person name="Jackson S.A."/>
            <person name="Wing R.A."/>
            <person name="Wang J."/>
            <person name="Chen M."/>
        </authorList>
    </citation>
    <scope>NUCLEOTIDE SEQUENCE [LARGE SCALE GENOMIC DNA]</scope>
    <source>
        <strain evidence="1">cv. IRGC 101232</strain>
    </source>
</reference>
<protein>
    <submittedName>
        <fullName evidence="1">Uncharacterized protein</fullName>
    </submittedName>
</protein>
<evidence type="ECO:0000313" key="1">
    <source>
        <dbReference type="EnsemblPlants" id="OB12G21000.1"/>
    </source>
</evidence>
<proteinExistence type="predicted"/>
<dbReference type="Proteomes" id="UP000006038">
    <property type="component" value="Chromosome 12"/>
</dbReference>
<dbReference type="Gramene" id="OB12G21000.1">
    <property type="protein sequence ID" value="OB12G21000.1"/>
    <property type="gene ID" value="OB12G21000"/>
</dbReference>
<keyword evidence="2" id="KW-1185">Reference proteome</keyword>
<dbReference type="AlphaFoldDB" id="J3NDP2"/>
<organism evidence="1">
    <name type="scientific">Oryza brachyantha</name>
    <name type="common">malo sina</name>
    <dbReference type="NCBI Taxonomy" id="4533"/>
    <lineage>
        <taxon>Eukaryota</taxon>
        <taxon>Viridiplantae</taxon>
        <taxon>Streptophyta</taxon>
        <taxon>Embryophyta</taxon>
        <taxon>Tracheophyta</taxon>
        <taxon>Spermatophyta</taxon>
        <taxon>Magnoliopsida</taxon>
        <taxon>Liliopsida</taxon>
        <taxon>Poales</taxon>
        <taxon>Poaceae</taxon>
        <taxon>BOP clade</taxon>
        <taxon>Oryzoideae</taxon>
        <taxon>Oryzeae</taxon>
        <taxon>Oryzinae</taxon>
        <taxon>Oryza</taxon>
    </lineage>
</organism>
<dbReference type="HOGENOM" id="CLU_2765355_0_0_1"/>
<accession>J3NDP2</accession>